<gene>
    <name evidence="1" type="primary">91</name>
    <name evidence="1" type="ORF">PBI_ARIADNE_91</name>
</gene>
<sequence length="77" mass="8384">MTITTPPVPEAVLEVGRAFEKRRQIAQRLADQDRYIGSAVRTARKAGHSWAEMARAAKVSDVAILKAARRPEKAAAA</sequence>
<organism evidence="1 2">
    <name type="scientific">Microbacterium phage Ariadne</name>
    <dbReference type="NCBI Taxonomy" id="2656546"/>
    <lineage>
        <taxon>Viruses</taxon>
        <taxon>Duplodnaviria</taxon>
        <taxon>Heunggongvirae</taxon>
        <taxon>Uroviricota</taxon>
        <taxon>Caudoviricetes</taxon>
        <taxon>Hodgkinviridae</taxon>
        <taxon>Metamorphoovirus</taxon>
        <taxon>Metamorphoovirus ariadne</taxon>
    </lineage>
</organism>
<evidence type="ECO:0000313" key="2">
    <source>
        <dbReference type="Proteomes" id="UP000424003"/>
    </source>
</evidence>
<reference evidence="1 2" key="1">
    <citation type="submission" date="2019-10" db="EMBL/GenBank/DDBJ databases">
        <authorList>
            <person name="Mahalingam V.A."/>
            <person name="Aull H.A."/>
            <person name="Garlena R.A."/>
            <person name="Russell D.A."/>
            <person name="Pope W.H."/>
            <person name="Jacobs-Sera D."/>
            <person name="Hatfull G.F."/>
        </authorList>
    </citation>
    <scope>NUCLEOTIDE SEQUENCE [LARGE SCALE GENOMIC DNA]</scope>
</reference>
<evidence type="ECO:0000313" key="1">
    <source>
        <dbReference type="EMBL" id="QGJ89494.1"/>
    </source>
</evidence>
<proteinExistence type="predicted"/>
<dbReference type="Proteomes" id="UP000424003">
    <property type="component" value="Segment"/>
</dbReference>
<dbReference type="EMBL" id="MN585986">
    <property type="protein sequence ID" value="QGJ89494.1"/>
    <property type="molecule type" value="Genomic_DNA"/>
</dbReference>
<dbReference type="GeneID" id="80005598"/>
<dbReference type="RefSeq" id="YP_010751927.1">
    <property type="nucleotide sequence ID" value="NC_073374.1"/>
</dbReference>
<dbReference type="KEGG" id="vg:80005598"/>
<protein>
    <submittedName>
        <fullName evidence="1">RNA polymerase sigma factor</fullName>
    </submittedName>
</protein>
<accession>A0A649VBB8</accession>
<keyword evidence="2" id="KW-1185">Reference proteome</keyword>
<name>A0A649VBB8_9CAUD</name>